<organism evidence="1 2">
    <name type="scientific">Guptibacillus hwajinpoensis</name>
    <dbReference type="NCBI Taxonomy" id="208199"/>
    <lineage>
        <taxon>Bacteria</taxon>
        <taxon>Bacillati</taxon>
        <taxon>Bacillota</taxon>
        <taxon>Bacilli</taxon>
        <taxon>Bacillales</taxon>
        <taxon>Guptibacillaceae</taxon>
        <taxon>Guptibacillus</taxon>
    </lineage>
</organism>
<evidence type="ECO:0000313" key="1">
    <source>
        <dbReference type="EMBL" id="TKD72179.1"/>
    </source>
</evidence>
<protein>
    <recommendedName>
        <fullName evidence="3">Competence protein</fullName>
    </recommendedName>
</protein>
<gene>
    <name evidence="1" type="ORF">FBF83_05125</name>
</gene>
<dbReference type="GO" id="GO:0030420">
    <property type="term" value="P:establishment of competence for transformation"/>
    <property type="evidence" value="ECO:0007669"/>
    <property type="project" value="InterPro"/>
</dbReference>
<dbReference type="InterPro" id="IPR010461">
    <property type="entry name" value="ComK"/>
</dbReference>
<dbReference type="OrthoDB" id="2417337at2"/>
<sequence length="219" mass="25477">MNGITKNPRMSSRGRLILGSLLAWKPTLHLVYRFTCERETLRKVISDNSSNIRAEGILRMREYNTEIMEDYEISKTTKAIELAKEIGYSSRIYDRNGIYLSSKTPVELIRIACLEAGMTYEGRRKAVIYHLRYEQQTPIIVSNWDSISVFPTESPERLDCCWIFYQHVKEMTALSKSSSKILFLDGFELVVPVSLGRLQKQMERMGRWISHYSNNPVYC</sequence>
<name>A0A4U1ML36_9BACL</name>
<comment type="caution">
    <text evidence="1">The sequence shown here is derived from an EMBL/GenBank/DDBJ whole genome shotgun (WGS) entry which is preliminary data.</text>
</comment>
<dbReference type="EMBL" id="SWFM01000001">
    <property type="protein sequence ID" value="TKD72179.1"/>
    <property type="molecule type" value="Genomic_DNA"/>
</dbReference>
<evidence type="ECO:0000313" key="2">
    <source>
        <dbReference type="Proteomes" id="UP000310541"/>
    </source>
</evidence>
<accession>A0A4U1ML36</accession>
<dbReference type="Pfam" id="PF06338">
    <property type="entry name" value="ComK"/>
    <property type="match status" value="1"/>
</dbReference>
<proteinExistence type="predicted"/>
<evidence type="ECO:0008006" key="3">
    <source>
        <dbReference type="Google" id="ProtNLM"/>
    </source>
</evidence>
<dbReference type="Proteomes" id="UP000310541">
    <property type="component" value="Unassembled WGS sequence"/>
</dbReference>
<reference evidence="1 2" key="1">
    <citation type="submission" date="2019-04" db="EMBL/GenBank/DDBJ databases">
        <title>Genome sequence of Bacillus hwajinpoensis strain Y2.</title>
        <authorList>
            <person name="Fair J.L."/>
            <person name="Maclea K.S."/>
        </authorList>
    </citation>
    <scope>NUCLEOTIDE SEQUENCE [LARGE SCALE GENOMIC DNA]</scope>
    <source>
        <strain evidence="1 2">Y2</strain>
    </source>
</reference>
<dbReference type="AlphaFoldDB" id="A0A4U1ML36"/>